<dbReference type="PANTHER" id="PTHR13132:SF29">
    <property type="entry name" value="ALPHA-(1,6)-FUCOSYLTRANSFERASE"/>
    <property type="match status" value="1"/>
</dbReference>
<accession>A0AAE0FGP9</accession>
<protein>
    <recommendedName>
        <fullName evidence="1">Alpha-(1,6)-fucosyltransferase N- and catalytic domain-containing protein</fullName>
    </recommendedName>
</protein>
<reference evidence="2 3" key="1">
    <citation type="journal article" date="2015" name="Genome Biol. Evol.">
        <title>Comparative Genomics of a Bacterivorous Green Alga Reveals Evolutionary Causalities and Consequences of Phago-Mixotrophic Mode of Nutrition.</title>
        <authorList>
            <person name="Burns J.A."/>
            <person name="Paasch A."/>
            <person name="Narechania A."/>
            <person name="Kim E."/>
        </authorList>
    </citation>
    <scope>NUCLEOTIDE SEQUENCE [LARGE SCALE GENOMIC DNA]</scope>
    <source>
        <strain evidence="2 3">PLY_AMNH</strain>
    </source>
</reference>
<dbReference type="GO" id="GO:0046921">
    <property type="term" value="F:alpha-(1-&gt;6)-fucosyltransferase activity"/>
    <property type="evidence" value="ECO:0007669"/>
    <property type="project" value="TreeGrafter"/>
</dbReference>
<dbReference type="Pfam" id="PF19745">
    <property type="entry name" value="FUT8_N_cat"/>
    <property type="match status" value="1"/>
</dbReference>
<feature type="domain" description="Alpha-(1,6)-fucosyltransferase N- and catalytic" evidence="1">
    <location>
        <begin position="44"/>
        <end position="147"/>
    </location>
</feature>
<comment type="caution">
    <text evidence="2">The sequence shown here is derived from an EMBL/GenBank/DDBJ whole genome shotgun (WGS) entry which is preliminary data.</text>
</comment>
<sequence length="237" mass="26642">MQGEVCLDCTRSGCTIATTNGIRWCSDVDHFSRVPAGPLGEQGTFWVRAAMVSFLMRLRSTTQTWLDLAALKKQIKFRSPLIGVHVRHGDACETTSRQGRCKGLEGYLPAIRTLAARYNTTRVYLATDDQSIITESRKYSHEFTFISTDFNRDLFKPPENSGGPENSKLIERRSSLWRSDSTNGHELMKSALIDLLLLADTDYLVLQLLSNLSRLALELSAAKKNYIPPYVRLAHLS</sequence>
<dbReference type="EMBL" id="LGRX02018784">
    <property type="protein sequence ID" value="KAK3259388.1"/>
    <property type="molecule type" value="Genomic_DNA"/>
</dbReference>
<dbReference type="Gene3D" id="3.40.50.11350">
    <property type="match status" value="1"/>
</dbReference>
<organism evidence="2 3">
    <name type="scientific">Cymbomonas tetramitiformis</name>
    <dbReference type="NCBI Taxonomy" id="36881"/>
    <lineage>
        <taxon>Eukaryota</taxon>
        <taxon>Viridiplantae</taxon>
        <taxon>Chlorophyta</taxon>
        <taxon>Pyramimonadophyceae</taxon>
        <taxon>Pyramimonadales</taxon>
        <taxon>Pyramimonadaceae</taxon>
        <taxon>Cymbomonas</taxon>
    </lineage>
</organism>
<evidence type="ECO:0000259" key="1">
    <source>
        <dbReference type="Pfam" id="PF19745"/>
    </source>
</evidence>
<keyword evidence="3" id="KW-1185">Reference proteome</keyword>
<proteinExistence type="predicted"/>
<dbReference type="PANTHER" id="PTHR13132">
    <property type="entry name" value="ALPHA- 1,6 -FUCOSYLTRANSFERASE"/>
    <property type="match status" value="1"/>
</dbReference>
<name>A0AAE0FGP9_9CHLO</name>
<gene>
    <name evidence="2" type="ORF">CYMTET_31612</name>
</gene>
<dbReference type="Proteomes" id="UP001190700">
    <property type="component" value="Unassembled WGS sequence"/>
</dbReference>
<evidence type="ECO:0000313" key="2">
    <source>
        <dbReference type="EMBL" id="KAK3259388.1"/>
    </source>
</evidence>
<dbReference type="AlphaFoldDB" id="A0AAE0FGP9"/>
<dbReference type="GO" id="GO:0006487">
    <property type="term" value="P:protein N-linked glycosylation"/>
    <property type="evidence" value="ECO:0007669"/>
    <property type="project" value="TreeGrafter"/>
</dbReference>
<dbReference type="InterPro" id="IPR045573">
    <property type="entry name" value="Fut8_N_cat"/>
</dbReference>
<evidence type="ECO:0000313" key="3">
    <source>
        <dbReference type="Proteomes" id="UP001190700"/>
    </source>
</evidence>